<sequence length="147" mass="16316">DVTNGRVKSTKRPGFLSKKFLPDACAEHLSEPLPAARAFKLDFPGELFTCLYRRNSAFNARHKTGFPPFHSHAAWSPEELLCPINPLRTVRFPGIATSDVAIVFAVSSRHLRFNVCNVLIAQESNANRAIVERTSLPGKIGQIDFVI</sequence>
<organism evidence="1 2">
    <name type="scientific">Heterotrigona itama</name>
    <dbReference type="NCBI Taxonomy" id="395501"/>
    <lineage>
        <taxon>Eukaryota</taxon>
        <taxon>Metazoa</taxon>
        <taxon>Ecdysozoa</taxon>
        <taxon>Arthropoda</taxon>
        <taxon>Hexapoda</taxon>
        <taxon>Insecta</taxon>
        <taxon>Pterygota</taxon>
        <taxon>Neoptera</taxon>
        <taxon>Endopterygota</taxon>
        <taxon>Hymenoptera</taxon>
        <taxon>Apocrita</taxon>
        <taxon>Aculeata</taxon>
        <taxon>Apoidea</taxon>
        <taxon>Anthophila</taxon>
        <taxon>Apidae</taxon>
        <taxon>Heterotrigona</taxon>
    </lineage>
</organism>
<gene>
    <name evidence="1" type="ORF">MHI_LOCUS690826</name>
</gene>
<proteinExistence type="predicted"/>
<name>A0A6V7H9H1_9HYME</name>
<evidence type="ECO:0000313" key="2">
    <source>
        <dbReference type="Proteomes" id="UP000752696"/>
    </source>
</evidence>
<keyword evidence="2" id="KW-1185">Reference proteome</keyword>
<dbReference type="EMBL" id="CAJDYZ010009603">
    <property type="protein sequence ID" value="CAD1476843.1"/>
    <property type="molecule type" value="Genomic_DNA"/>
</dbReference>
<reference evidence="1" key="1">
    <citation type="submission" date="2020-07" db="EMBL/GenBank/DDBJ databases">
        <authorList>
            <person name="Nazaruddin N."/>
        </authorList>
    </citation>
    <scope>NUCLEOTIDE SEQUENCE</scope>
</reference>
<protein>
    <submittedName>
        <fullName evidence="1">Uncharacterized protein</fullName>
    </submittedName>
</protein>
<evidence type="ECO:0000313" key="1">
    <source>
        <dbReference type="EMBL" id="CAD1476843.1"/>
    </source>
</evidence>
<feature type="non-terminal residue" evidence="1">
    <location>
        <position position="147"/>
    </location>
</feature>
<dbReference type="Proteomes" id="UP000752696">
    <property type="component" value="Unassembled WGS sequence"/>
</dbReference>
<feature type="non-terminal residue" evidence="1">
    <location>
        <position position="1"/>
    </location>
</feature>
<dbReference type="AlphaFoldDB" id="A0A6V7H9H1"/>
<dbReference type="OrthoDB" id="10403550at2759"/>
<accession>A0A6V7H9H1</accession>
<comment type="caution">
    <text evidence="1">The sequence shown here is derived from an EMBL/GenBank/DDBJ whole genome shotgun (WGS) entry which is preliminary data.</text>
</comment>